<sequence>MPRSLWILLVFAISGSSTFYTAKDSVFELTDSNFDAKVLKSDRIWIVEFYAPYCGHCKSLVPEYKKAAKLLKGIAEIGAIDATVHQKIPLKYSIKGYPTIKIFGATEKSKPIDYNGPRTAKGIADAVKKSIEKSLEQRLKGKSSEKSKKSDKKGKVVVLTDSNFDKLVLNSKEPWMVEFFAPWCGHCQKLEPEWKKAAEEMGGRVKFGALDATAHESIAQKFGIRGFPTIKFFAPGTSSASDAEDYQGGRTSTDLISYAESKYDDFGAAPEVVEGTGKAVVETVCKDKQLCIFTFLPSIFDCQSKCRKQKIDMLNELATIFKKRSFGWVWMEGGAQENVQRAFEIGDYGFPVLIAMSPKKMMYSTQIGQFSVDGIKEFLNAVNYGKGRVLEIKPTHLSNNFLKIVETQPWDGKDKELPVMEDIDLSDVDMDEKTEL</sequence>
<dbReference type="CDD" id="cd02983">
    <property type="entry name" value="P5_C"/>
    <property type="match status" value="1"/>
</dbReference>
<dbReference type="PhylomeDB" id="Q9XTU8"/>
<keyword evidence="6" id="KW-0677">Repeat</keyword>
<dbReference type="EC" id="5.3.4.1" evidence="4"/>
<dbReference type="AlphaFoldDB" id="Q9XTU8"/>
<dbReference type="InParanoid" id="Q9XTU8"/>
<keyword evidence="7" id="KW-0256">Endoplasmic reticulum</keyword>
<keyword evidence="10" id="KW-0676">Redox-active center</keyword>
<dbReference type="InterPro" id="IPR005788">
    <property type="entry name" value="PDI_thioredoxin-like_dom"/>
</dbReference>
<dbReference type="InterPro" id="IPR036249">
    <property type="entry name" value="Thioredoxin-like_sf"/>
</dbReference>
<feature type="domain" description="Thioredoxin" evidence="13">
    <location>
        <begin position="138"/>
        <end position="264"/>
    </location>
</feature>
<comment type="subcellular location">
    <subcellularLocation>
        <location evidence="2">Endoplasmic reticulum lumen</location>
    </subcellularLocation>
</comment>
<dbReference type="Pfam" id="PF00085">
    <property type="entry name" value="Thioredoxin"/>
    <property type="match status" value="2"/>
</dbReference>
<dbReference type="InterPro" id="IPR057305">
    <property type="entry name" value="Thioredox_PDIA6_C"/>
</dbReference>
<evidence type="ECO:0000256" key="3">
    <source>
        <dbReference type="ARBA" id="ARBA00006347"/>
    </source>
</evidence>
<dbReference type="NCBIfam" id="TIGR01126">
    <property type="entry name" value="pdi_dom"/>
    <property type="match status" value="1"/>
</dbReference>
<dbReference type="CTD" id="176664"/>
<feature type="chain" id="PRO_5004336689" description="protein disulfide-isomerase" evidence="12">
    <location>
        <begin position="19"/>
        <end position="436"/>
    </location>
</feature>
<evidence type="ECO:0000259" key="13">
    <source>
        <dbReference type="PROSITE" id="PS51352"/>
    </source>
</evidence>
<evidence type="ECO:0000256" key="7">
    <source>
        <dbReference type="ARBA" id="ARBA00022824"/>
    </source>
</evidence>
<keyword evidence="5 12" id="KW-0732">Signal</keyword>
<dbReference type="Pfam" id="PF24541">
    <property type="entry name" value="Thioredox_PDIA6_C"/>
    <property type="match status" value="1"/>
</dbReference>
<dbReference type="GO" id="GO:0003756">
    <property type="term" value="F:protein disulfide isomerase activity"/>
    <property type="evidence" value="ECO:0007669"/>
    <property type="project" value="UniProtKB-EC"/>
</dbReference>
<dbReference type="GO" id="GO:0005783">
    <property type="term" value="C:endoplasmic reticulum"/>
    <property type="evidence" value="ECO:0000318"/>
    <property type="project" value="GO_Central"/>
</dbReference>
<evidence type="ECO:0000256" key="2">
    <source>
        <dbReference type="ARBA" id="ARBA00004319"/>
    </source>
</evidence>
<accession>Q9XTU8</accession>
<comment type="catalytic activity">
    <reaction evidence="1">
        <text>Catalyzes the rearrangement of -S-S- bonds in proteins.</text>
        <dbReference type="EC" id="5.3.4.1"/>
    </reaction>
</comment>
<dbReference type="PANTHER" id="PTHR45815:SF2">
    <property type="entry name" value="PROTEIN DISULFIDE-ISOMERASE"/>
    <property type="match status" value="1"/>
</dbReference>
<evidence type="ECO:0000256" key="5">
    <source>
        <dbReference type="ARBA" id="ARBA00022729"/>
    </source>
</evidence>
<dbReference type="PROSITE" id="PS00194">
    <property type="entry name" value="THIOREDOXIN_1"/>
    <property type="match status" value="2"/>
</dbReference>
<dbReference type="Gene3D" id="3.40.30.10">
    <property type="entry name" value="Glutaredoxin"/>
    <property type="match status" value="2"/>
</dbReference>
<dbReference type="PeptideAtlas" id="Q9XTU8"/>
<feature type="signal peptide" evidence="12">
    <location>
        <begin position="1"/>
        <end position="18"/>
    </location>
</feature>
<dbReference type="AGR" id="WB:WBGene00013030"/>
<feature type="domain" description="Thioredoxin" evidence="13">
    <location>
        <begin position="18"/>
        <end position="132"/>
    </location>
</feature>
<keyword evidence="8" id="KW-1015">Disulfide bond</keyword>
<dbReference type="Proteomes" id="UP000001940">
    <property type="component" value="Chromosome III"/>
</dbReference>
<dbReference type="KEGG" id="cel:CELE_Y49E10.4"/>
<protein>
    <recommendedName>
        <fullName evidence="4">protein disulfide-isomerase</fullName>
        <ecNumber evidence="4">5.3.4.1</ecNumber>
    </recommendedName>
</protein>
<dbReference type="GeneID" id="176664"/>
<evidence type="ECO:0000313" key="15">
    <source>
        <dbReference type="Proteomes" id="UP000001940"/>
    </source>
</evidence>
<dbReference type="HOGENOM" id="CLU_030311_0_0_1"/>
<evidence type="ECO:0000313" key="16">
    <source>
        <dbReference type="WormBase" id="Y49E10.4"/>
    </source>
</evidence>
<dbReference type="PIR" id="T27039">
    <property type="entry name" value="T27039"/>
</dbReference>
<evidence type="ECO:0000256" key="4">
    <source>
        <dbReference type="ARBA" id="ARBA00012723"/>
    </source>
</evidence>
<dbReference type="SMR" id="Q9XTU8"/>
<keyword evidence="15" id="KW-1185">Reference proteome</keyword>
<comment type="similarity">
    <text evidence="3 11">Belongs to the protein disulfide isomerase family.</text>
</comment>
<evidence type="ECO:0000256" key="12">
    <source>
        <dbReference type="SAM" id="SignalP"/>
    </source>
</evidence>
<proteinExistence type="evidence at protein level"/>
<dbReference type="GO" id="GO:0005788">
    <property type="term" value="C:endoplasmic reticulum lumen"/>
    <property type="evidence" value="ECO:0007669"/>
    <property type="project" value="UniProtKB-SubCell"/>
</dbReference>
<dbReference type="eggNOG" id="KOG0191">
    <property type="taxonomic scope" value="Eukaryota"/>
</dbReference>
<dbReference type="SUPFAM" id="SSF52833">
    <property type="entry name" value="Thioredoxin-like"/>
    <property type="match status" value="3"/>
</dbReference>
<evidence type="ECO:0007829" key="17">
    <source>
        <dbReference type="PeptideAtlas" id="Q9XTU8"/>
    </source>
</evidence>
<dbReference type="InterPro" id="IPR013766">
    <property type="entry name" value="Thioredoxin_domain"/>
</dbReference>
<gene>
    <name evidence="14" type="ORF">CELE_Y49E10.4</name>
    <name evidence="14 16" type="ORF">Y49E10.4</name>
</gene>
<evidence type="ECO:0000313" key="14">
    <source>
        <dbReference type="EMBL" id="CAB11548.1"/>
    </source>
</evidence>
<evidence type="ECO:0000256" key="9">
    <source>
        <dbReference type="ARBA" id="ARBA00023235"/>
    </source>
</evidence>
<dbReference type="RefSeq" id="NP_499613.1">
    <property type="nucleotide sequence ID" value="NM_067212.5"/>
</dbReference>
<evidence type="ECO:0000256" key="10">
    <source>
        <dbReference type="ARBA" id="ARBA00023284"/>
    </source>
</evidence>
<dbReference type="UCSC" id="Y49E10.4">
    <property type="organism name" value="c. elegans"/>
</dbReference>
<keyword evidence="9" id="KW-0413">Isomerase</keyword>
<dbReference type="OMA" id="AIWVVQF"/>
<dbReference type="PROSITE" id="PS51352">
    <property type="entry name" value="THIOREDOXIN_2"/>
    <property type="match status" value="2"/>
</dbReference>
<reference evidence="14 15" key="1">
    <citation type="journal article" date="1998" name="Science">
        <title>Genome sequence of the nematode C. elegans: a platform for investigating biology.</title>
        <authorList>
            <consortium name="The C. elegans sequencing consortium"/>
            <person name="Sulson J.E."/>
            <person name="Waterston R."/>
        </authorList>
    </citation>
    <scope>NUCLEOTIDE SEQUENCE [LARGE SCALE GENOMIC DNA]</scope>
    <source>
        <strain evidence="14 15">Bristol N2</strain>
    </source>
</reference>
<evidence type="ECO:0000256" key="8">
    <source>
        <dbReference type="ARBA" id="ARBA00023157"/>
    </source>
</evidence>
<evidence type="ECO:0000256" key="11">
    <source>
        <dbReference type="RuleBase" id="RU004208"/>
    </source>
</evidence>
<dbReference type="FunCoup" id="Q9XTU8">
    <property type="interactions" value="246"/>
</dbReference>
<dbReference type="WormBase" id="Y49E10.4">
    <property type="protein sequence ID" value="CE22222"/>
    <property type="gene ID" value="WBGene00013030"/>
</dbReference>
<name>Q9XTU8_CAEEL</name>
<evidence type="ECO:0000256" key="1">
    <source>
        <dbReference type="ARBA" id="ARBA00001182"/>
    </source>
</evidence>
<organism evidence="14 15">
    <name type="scientific">Caenorhabditis elegans</name>
    <dbReference type="NCBI Taxonomy" id="6239"/>
    <lineage>
        <taxon>Eukaryota</taxon>
        <taxon>Metazoa</taxon>
        <taxon>Ecdysozoa</taxon>
        <taxon>Nematoda</taxon>
        <taxon>Chromadorea</taxon>
        <taxon>Rhabditida</taxon>
        <taxon>Rhabditina</taxon>
        <taxon>Rhabditomorpha</taxon>
        <taxon>Rhabditoidea</taxon>
        <taxon>Rhabditidae</taxon>
        <taxon>Peloderinae</taxon>
        <taxon>Caenorhabditis</taxon>
    </lineage>
</organism>
<evidence type="ECO:0000256" key="6">
    <source>
        <dbReference type="ARBA" id="ARBA00022737"/>
    </source>
</evidence>
<dbReference type="GO" id="GO:0034976">
    <property type="term" value="P:response to endoplasmic reticulum stress"/>
    <property type="evidence" value="ECO:0000318"/>
    <property type="project" value="GO_Central"/>
</dbReference>
<dbReference type="PaxDb" id="6239-Y49E10.4"/>
<dbReference type="PANTHER" id="PTHR45815">
    <property type="entry name" value="PROTEIN DISULFIDE-ISOMERASE A6"/>
    <property type="match status" value="1"/>
</dbReference>
<dbReference type="CDD" id="cd03001">
    <property type="entry name" value="PDI_a_P5"/>
    <property type="match status" value="2"/>
</dbReference>
<dbReference type="STRING" id="6239.Y49E10.4.2"/>
<dbReference type="EMBL" id="BX284603">
    <property type="protein sequence ID" value="CAB11548.1"/>
    <property type="molecule type" value="Genomic_DNA"/>
</dbReference>
<dbReference type="Bgee" id="WBGene00013030">
    <property type="expression patterns" value="Expressed in germ line (C elegans) and 4 other cell types or tissues"/>
</dbReference>
<dbReference type="PRINTS" id="PR00421">
    <property type="entry name" value="THIOREDOXIN"/>
</dbReference>
<dbReference type="InterPro" id="IPR017937">
    <property type="entry name" value="Thioredoxin_CS"/>
</dbReference>
<keyword evidence="17" id="KW-1267">Proteomics identification</keyword>
<dbReference type="OrthoDB" id="10264505at2759"/>
<dbReference type="GO" id="GO:0015035">
    <property type="term" value="F:protein-disulfide reductase activity"/>
    <property type="evidence" value="ECO:0000318"/>
    <property type="project" value="GO_Central"/>
</dbReference>